<name>A0A8S3YS52_9EUPU</name>
<dbReference type="AlphaFoldDB" id="A0A8S3YS52"/>
<feature type="signal peptide" evidence="1">
    <location>
        <begin position="1"/>
        <end position="18"/>
    </location>
</feature>
<keyword evidence="1" id="KW-0732">Signal</keyword>
<evidence type="ECO:0000256" key="1">
    <source>
        <dbReference type="SAM" id="SignalP"/>
    </source>
</evidence>
<comment type="caution">
    <text evidence="2">The sequence shown here is derived from an EMBL/GenBank/DDBJ whole genome shotgun (WGS) entry which is preliminary data.</text>
</comment>
<protein>
    <submittedName>
        <fullName evidence="2">Uncharacterized protein</fullName>
    </submittedName>
</protein>
<keyword evidence="3" id="KW-1185">Reference proteome</keyword>
<organism evidence="2 3">
    <name type="scientific">Candidula unifasciata</name>
    <dbReference type="NCBI Taxonomy" id="100452"/>
    <lineage>
        <taxon>Eukaryota</taxon>
        <taxon>Metazoa</taxon>
        <taxon>Spiralia</taxon>
        <taxon>Lophotrochozoa</taxon>
        <taxon>Mollusca</taxon>
        <taxon>Gastropoda</taxon>
        <taxon>Heterobranchia</taxon>
        <taxon>Euthyneura</taxon>
        <taxon>Panpulmonata</taxon>
        <taxon>Eupulmonata</taxon>
        <taxon>Stylommatophora</taxon>
        <taxon>Helicina</taxon>
        <taxon>Helicoidea</taxon>
        <taxon>Geomitridae</taxon>
        <taxon>Candidula</taxon>
    </lineage>
</organism>
<accession>A0A8S3YS52</accession>
<gene>
    <name evidence="2" type="ORF">CUNI_LOCUS5492</name>
</gene>
<dbReference type="EMBL" id="CAJHNH020000796">
    <property type="protein sequence ID" value="CAG5119934.1"/>
    <property type="molecule type" value="Genomic_DNA"/>
</dbReference>
<reference evidence="2" key="1">
    <citation type="submission" date="2021-04" db="EMBL/GenBank/DDBJ databases">
        <authorList>
            <consortium name="Molecular Ecology Group"/>
        </authorList>
    </citation>
    <scope>NUCLEOTIDE SEQUENCE</scope>
</reference>
<evidence type="ECO:0000313" key="3">
    <source>
        <dbReference type="Proteomes" id="UP000678393"/>
    </source>
</evidence>
<evidence type="ECO:0000313" key="2">
    <source>
        <dbReference type="EMBL" id="CAG5119934.1"/>
    </source>
</evidence>
<dbReference type="Proteomes" id="UP000678393">
    <property type="component" value="Unassembled WGS sequence"/>
</dbReference>
<proteinExistence type="predicted"/>
<feature type="chain" id="PRO_5035719021" evidence="1">
    <location>
        <begin position="19"/>
        <end position="107"/>
    </location>
</feature>
<dbReference type="OrthoDB" id="6068230at2759"/>
<sequence>MKVQVALVLISLTAVCSSTSLPGAPWVIYPSIVDPIVTQAVTFINEYFRSLGDNTPRQALRVLRATEQIEECHVEYVNQPWLPVPYSLIKNVTCGEYHPATTYKPVI</sequence>